<comment type="caution">
    <text evidence="11">The sequence shown here is derived from an EMBL/GenBank/DDBJ whole genome shotgun (WGS) entry which is preliminary data.</text>
</comment>
<feature type="region of interest" description="Disordered" evidence="8">
    <location>
        <begin position="579"/>
        <end position="617"/>
    </location>
</feature>
<dbReference type="Gene3D" id="3.30.200.20">
    <property type="entry name" value="Phosphorylase Kinase, domain 1"/>
    <property type="match status" value="1"/>
</dbReference>
<protein>
    <recommendedName>
        <fullName evidence="1">non-specific serine/threonine protein kinase</fullName>
        <ecNumber evidence="1">2.7.11.1</ecNumber>
    </recommendedName>
</protein>
<feature type="compositionally biased region" description="Low complexity" evidence="8">
    <location>
        <begin position="362"/>
        <end position="396"/>
    </location>
</feature>
<dbReference type="PROSITE" id="PS00107">
    <property type="entry name" value="PROTEIN_KINASE_ATP"/>
    <property type="match status" value="1"/>
</dbReference>
<keyword evidence="3" id="KW-0808">Transferase</keyword>
<feature type="compositionally biased region" description="Polar residues" evidence="8">
    <location>
        <begin position="594"/>
        <end position="607"/>
    </location>
</feature>
<feature type="compositionally biased region" description="Polar residues" evidence="8">
    <location>
        <begin position="473"/>
        <end position="485"/>
    </location>
</feature>
<feature type="region of interest" description="Disordered" evidence="8">
    <location>
        <begin position="463"/>
        <end position="485"/>
    </location>
</feature>
<feature type="compositionally biased region" description="Low complexity" evidence="8">
    <location>
        <begin position="463"/>
        <end position="472"/>
    </location>
</feature>
<dbReference type="InterPro" id="IPR017441">
    <property type="entry name" value="Protein_kinase_ATP_BS"/>
</dbReference>
<dbReference type="GO" id="GO:0004674">
    <property type="term" value="F:protein serine/threonine kinase activity"/>
    <property type="evidence" value="ECO:0007669"/>
    <property type="project" value="UniProtKB-KW"/>
</dbReference>
<sequence>MGEIGQIVAGRYRLEARLGAGGMGTVWRAQDMLLDRVVAIKELRFSQGLTDEQHAEVVQRAVAEASHAGRIDHPNVVRVQDVVTDNERPWIVMQLVEGRSLEQIINAEGAWAPERVAQLASWMIGALSAAHAAGLIHRDVKPSNVLIPDSGGALLTDFSVAKVLGSGTMTNTGMLLGTPGFIAPERILNGVVGMEADLFALGATLYFAAEGVSPFASDDPVTGAFAPAIRQHDPPQRAGEMASIIDRLLIKDPRERATLADLQAHVQQHFPGSDAPAPVAVPPPPRATPIAVPLPPPMEIPLGSAWAPAIIEDNAELEPLPPKELDRRRIVLAVALAVVLLLVGSVVLTQVLDGGKGANGTAAPLQSQSPSTSPSPSDTPSPSASASPSPAASGSAAPVVGEVTAIQVLSNVADGPSCKATISARVTVSGPAEVRLQTEINGGSDGTKTLSFTEAGQKTIQLSSTSSVSNGSATVRSTAPNSMQASRSWNGIPHCGTGLFFTVSGTVRCSGGTIAEFHGTATVFSGWANTADFVGATVYGQFTVTGGAQLTKNPQPIGGSPLAPGQSRTVSVDVGSRFDTGTPIGQPYDLVMKPSSTSTPSASNHVTGTVPPPCSTP</sequence>
<keyword evidence="5 11" id="KW-0418">Kinase</keyword>
<keyword evidence="4 7" id="KW-0547">Nucleotide-binding</keyword>
<dbReference type="RefSeq" id="WP_203907852.1">
    <property type="nucleotide sequence ID" value="NZ_BONY01000010.1"/>
</dbReference>
<evidence type="ECO:0000256" key="3">
    <source>
        <dbReference type="ARBA" id="ARBA00022679"/>
    </source>
</evidence>
<evidence type="ECO:0000256" key="9">
    <source>
        <dbReference type="SAM" id="Phobius"/>
    </source>
</evidence>
<keyword evidence="6 7" id="KW-0067">ATP-binding</keyword>
<evidence type="ECO:0000256" key="8">
    <source>
        <dbReference type="SAM" id="MobiDB-lite"/>
    </source>
</evidence>
<accession>A0A8J3Q4R6</accession>
<evidence type="ECO:0000256" key="1">
    <source>
        <dbReference type="ARBA" id="ARBA00012513"/>
    </source>
</evidence>
<dbReference type="Gene3D" id="1.10.510.10">
    <property type="entry name" value="Transferase(Phosphotransferase) domain 1"/>
    <property type="match status" value="1"/>
</dbReference>
<dbReference type="SMART" id="SM00220">
    <property type="entry name" value="S_TKc"/>
    <property type="match status" value="1"/>
</dbReference>
<keyword evidence="2" id="KW-0723">Serine/threonine-protein kinase</keyword>
<dbReference type="InterPro" id="IPR000719">
    <property type="entry name" value="Prot_kinase_dom"/>
</dbReference>
<dbReference type="InterPro" id="IPR008271">
    <property type="entry name" value="Ser/Thr_kinase_AS"/>
</dbReference>
<evidence type="ECO:0000256" key="5">
    <source>
        <dbReference type="ARBA" id="ARBA00022777"/>
    </source>
</evidence>
<dbReference type="Pfam" id="PF00069">
    <property type="entry name" value="Pkinase"/>
    <property type="match status" value="1"/>
</dbReference>
<evidence type="ECO:0000313" key="12">
    <source>
        <dbReference type="Proteomes" id="UP000612899"/>
    </source>
</evidence>
<keyword evidence="12" id="KW-1185">Reference proteome</keyword>
<organism evidence="11 12">
    <name type="scientific">Rhizocola hellebori</name>
    <dbReference type="NCBI Taxonomy" id="1392758"/>
    <lineage>
        <taxon>Bacteria</taxon>
        <taxon>Bacillati</taxon>
        <taxon>Actinomycetota</taxon>
        <taxon>Actinomycetes</taxon>
        <taxon>Micromonosporales</taxon>
        <taxon>Micromonosporaceae</taxon>
        <taxon>Rhizocola</taxon>
    </lineage>
</organism>
<keyword evidence="9" id="KW-0812">Transmembrane</keyword>
<proteinExistence type="predicted"/>
<evidence type="ECO:0000256" key="6">
    <source>
        <dbReference type="ARBA" id="ARBA00022840"/>
    </source>
</evidence>
<dbReference type="PANTHER" id="PTHR43289:SF6">
    <property type="entry name" value="SERINE_THREONINE-PROTEIN KINASE NEKL-3"/>
    <property type="match status" value="1"/>
</dbReference>
<reference evidence="11" key="1">
    <citation type="submission" date="2021-01" db="EMBL/GenBank/DDBJ databases">
        <title>Whole genome shotgun sequence of Rhizocola hellebori NBRC 109834.</title>
        <authorList>
            <person name="Komaki H."/>
            <person name="Tamura T."/>
        </authorList>
    </citation>
    <scope>NUCLEOTIDE SEQUENCE</scope>
    <source>
        <strain evidence="11">NBRC 109834</strain>
    </source>
</reference>
<gene>
    <name evidence="11" type="ORF">Rhe02_20150</name>
</gene>
<dbReference type="CDD" id="cd14014">
    <property type="entry name" value="STKc_PknB_like"/>
    <property type="match status" value="1"/>
</dbReference>
<dbReference type="InterPro" id="IPR011009">
    <property type="entry name" value="Kinase-like_dom_sf"/>
</dbReference>
<dbReference type="Proteomes" id="UP000612899">
    <property type="component" value="Unassembled WGS sequence"/>
</dbReference>
<feature type="transmembrane region" description="Helical" evidence="9">
    <location>
        <begin position="330"/>
        <end position="352"/>
    </location>
</feature>
<dbReference type="PANTHER" id="PTHR43289">
    <property type="entry name" value="MITOGEN-ACTIVATED PROTEIN KINASE KINASE KINASE 20-RELATED"/>
    <property type="match status" value="1"/>
</dbReference>
<dbReference type="PROSITE" id="PS50011">
    <property type="entry name" value="PROTEIN_KINASE_DOM"/>
    <property type="match status" value="1"/>
</dbReference>
<evidence type="ECO:0000256" key="4">
    <source>
        <dbReference type="ARBA" id="ARBA00022741"/>
    </source>
</evidence>
<evidence type="ECO:0000259" key="10">
    <source>
        <dbReference type="PROSITE" id="PS50011"/>
    </source>
</evidence>
<dbReference type="EC" id="2.7.11.1" evidence="1"/>
<keyword evidence="9" id="KW-0472">Membrane</keyword>
<name>A0A8J3Q4R6_9ACTN</name>
<dbReference type="SUPFAM" id="SSF56112">
    <property type="entry name" value="Protein kinase-like (PK-like)"/>
    <property type="match status" value="1"/>
</dbReference>
<dbReference type="EMBL" id="BONY01000010">
    <property type="protein sequence ID" value="GIH03948.1"/>
    <property type="molecule type" value="Genomic_DNA"/>
</dbReference>
<feature type="domain" description="Protein kinase" evidence="10">
    <location>
        <begin position="12"/>
        <end position="270"/>
    </location>
</feature>
<evidence type="ECO:0000256" key="7">
    <source>
        <dbReference type="PROSITE-ProRule" id="PRU10141"/>
    </source>
</evidence>
<keyword evidence="9" id="KW-1133">Transmembrane helix</keyword>
<feature type="binding site" evidence="7">
    <location>
        <position position="41"/>
    </location>
    <ligand>
        <name>ATP</name>
        <dbReference type="ChEBI" id="CHEBI:30616"/>
    </ligand>
</feature>
<feature type="region of interest" description="Disordered" evidence="8">
    <location>
        <begin position="271"/>
        <end position="290"/>
    </location>
</feature>
<dbReference type="AlphaFoldDB" id="A0A8J3Q4R6"/>
<dbReference type="GO" id="GO:0005524">
    <property type="term" value="F:ATP binding"/>
    <property type="evidence" value="ECO:0007669"/>
    <property type="project" value="UniProtKB-UniRule"/>
</dbReference>
<feature type="region of interest" description="Disordered" evidence="8">
    <location>
        <begin position="359"/>
        <end position="396"/>
    </location>
</feature>
<evidence type="ECO:0000256" key="2">
    <source>
        <dbReference type="ARBA" id="ARBA00022527"/>
    </source>
</evidence>
<dbReference type="PROSITE" id="PS00108">
    <property type="entry name" value="PROTEIN_KINASE_ST"/>
    <property type="match status" value="1"/>
</dbReference>
<feature type="compositionally biased region" description="Pro residues" evidence="8">
    <location>
        <begin position="279"/>
        <end position="290"/>
    </location>
</feature>
<evidence type="ECO:0000313" key="11">
    <source>
        <dbReference type="EMBL" id="GIH03948.1"/>
    </source>
</evidence>